<gene>
    <name evidence="3" type="primary">LOC103521286</name>
</gene>
<organism evidence="2 3">
    <name type="scientific">Diaphorina citri</name>
    <name type="common">Asian citrus psyllid</name>
    <dbReference type="NCBI Taxonomy" id="121845"/>
    <lineage>
        <taxon>Eukaryota</taxon>
        <taxon>Metazoa</taxon>
        <taxon>Ecdysozoa</taxon>
        <taxon>Arthropoda</taxon>
        <taxon>Hexapoda</taxon>
        <taxon>Insecta</taxon>
        <taxon>Pterygota</taxon>
        <taxon>Neoptera</taxon>
        <taxon>Paraneoptera</taxon>
        <taxon>Hemiptera</taxon>
        <taxon>Sternorrhyncha</taxon>
        <taxon>Psylloidea</taxon>
        <taxon>Psyllidae</taxon>
        <taxon>Diaphorininae</taxon>
        <taxon>Diaphorina</taxon>
    </lineage>
</organism>
<feature type="non-terminal residue" evidence="3">
    <location>
        <position position="257"/>
    </location>
</feature>
<dbReference type="InterPro" id="IPR005135">
    <property type="entry name" value="Endo/exonuclease/phosphatase"/>
</dbReference>
<dbReference type="Pfam" id="PF14529">
    <property type="entry name" value="Exo_endo_phos_2"/>
    <property type="match status" value="1"/>
</dbReference>
<protein>
    <submittedName>
        <fullName evidence="3">Craniofacial development protein 2</fullName>
    </submittedName>
</protein>
<dbReference type="KEGG" id="dci:103521286"/>
<dbReference type="PANTHER" id="PTHR23227">
    <property type="entry name" value="BUCENTAUR RELATED"/>
    <property type="match status" value="1"/>
</dbReference>
<dbReference type="OMA" id="FICNERT"/>
<evidence type="ECO:0000313" key="3">
    <source>
        <dbReference type="RefSeq" id="XP_008484619.1"/>
    </source>
</evidence>
<keyword evidence="2" id="KW-1185">Reference proteome</keyword>
<dbReference type="CDD" id="cd09076">
    <property type="entry name" value="L1-EN"/>
    <property type="match status" value="1"/>
</dbReference>
<evidence type="ECO:0000313" key="2">
    <source>
        <dbReference type="Proteomes" id="UP000079169"/>
    </source>
</evidence>
<dbReference type="GO" id="GO:0003824">
    <property type="term" value="F:catalytic activity"/>
    <property type="evidence" value="ECO:0007669"/>
    <property type="project" value="InterPro"/>
</dbReference>
<evidence type="ECO:0000259" key="1">
    <source>
        <dbReference type="Pfam" id="PF14529"/>
    </source>
</evidence>
<accession>A0A1S3DNS0</accession>
<dbReference type="PaxDb" id="121845-A0A1S3DNS0"/>
<proteinExistence type="predicted"/>
<sequence length="257" mass="29360">MYSGGDISRKGTAFICNERTATHVTNILPISERIIAINVQASPANIFIIQCYAPNLASDDEEKEAFYDDLRETIKKKKYQEVLILTGDFNAKVGNQKVDDVIGPYGLGIRNSAGELFINFCHENNLFVCNTWFQQKEASRHTWISPDGGTKNQIDFVCVNKRYRNAITNAKSRPGADCGSDHNPVVINMNIKLKKITKKKIVKKWDLEKLKNEESRNTFVETVNKETLEVYSNTYTKENIEENWKNFKHILESTAKE</sequence>
<dbReference type="Gene3D" id="3.60.10.10">
    <property type="entry name" value="Endonuclease/exonuclease/phosphatase"/>
    <property type="match status" value="1"/>
</dbReference>
<dbReference type="Proteomes" id="UP000079169">
    <property type="component" value="Unplaced"/>
</dbReference>
<dbReference type="AlphaFoldDB" id="A0A1S3DNS0"/>
<feature type="domain" description="Endonuclease/exonuclease/phosphatase" evidence="1">
    <location>
        <begin position="46"/>
        <end position="185"/>
    </location>
</feature>
<dbReference type="RefSeq" id="XP_008484619.1">
    <property type="nucleotide sequence ID" value="XM_008486397.1"/>
</dbReference>
<dbReference type="InterPro" id="IPR027124">
    <property type="entry name" value="Swc5/CFDP1/2"/>
</dbReference>
<dbReference type="PANTHER" id="PTHR23227:SF85">
    <property type="entry name" value="CRANIOFACIAL DEVELOPMENT PROTEIN 2"/>
    <property type="match status" value="1"/>
</dbReference>
<dbReference type="InterPro" id="IPR036691">
    <property type="entry name" value="Endo/exonu/phosph_ase_sf"/>
</dbReference>
<dbReference type="SUPFAM" id="SSF56219">
    <property type="entry name" value="DNase I-like"/>
    <property type="match status" value="1"/>
</dbReference>
<name>A0A1S3DNS0_DIACI</name>
<reference evidence="3" key="1">
    <citation type="submission" date="2025-08" db="UniProtKB">
        <authorList>
            <consortium name="RefSeq"/>
        </authorList>
    </citation>
    <scope>IDENTIFICATION</scope>
</reference>
<dbReference type="GeneID" id="103521286"/>
<dbReference type="STRING" id="121845.A0A1S3DNS0"/>